<dbReference type="PROSITE" id="PS00123">
    <property type="entry name" value="ALKALINE_PHOSPHATASE"/>
    <property type="match status" value="1"/>
</dbReference>
<evidence type="ECO:0000256" key="14">
    <source>
        <dbReference type="RuleBase" id="RU003947"/>
    </source>
</evidence>
<dbReference type="EMBL" id="WVTA01000006">
    <property type="protein sequence ID" value="KAK3209343.1"/>
    <property type="molecule type" value="Genomic_DNA"/>
</dbReference>
<comment type="cofactor">
    <cofactor evidence="12">
        <name>Zn(2+)</name>
        <dbReference type="ChEBI" id="CHEBI:29105"/>
    </cofactor>
    <text evidence="12">Binds 2 Zn(2+) ions.</text>
</comment>
<evidence type="ECO:0000256" key="6">
    <source>
        <dbReference type="ARBA" id="ARBA00022801"/>
    </source>
</evidence>
<dbReference type="PRINTS" id="PR00113">
    <property type="entry name" value="ALKPHPHTASE"/>
</dbReference>
<dbReference type="FunFam" id="3.40.50.300:FF:001597">
    <property type="entry name" value="Origin recognition complex subunit Orc4"/>
    <property type="match status" value="1"/>
</dbReference>
<dbReference type="InterPro" id="IPR016527">
    <property type="entry name" value="ORC4"/>
</dbReference>
<dbReference type="SUPFAM" id="SSF52540">
    <property type="entry name" value="P-loop containing nucleoside triphosphate hydrolases"/>
    <property type="match status" value="1"/>
</dbReference>
<dbReference type="Gene3D" id="3.40.50.300">
    <property type="entry name" value="P-loop containing nucleotide triphosphate hydrolases"/>
    <property type="match status" value="1"/>
</dbReference>
<evidence type="ECO:0000256" key="8">
    <source>
        <dbReference type="ARBA" id="ARBA00022842"/>
    </source>
</evidence>
<dbReference type="SMART" id="SM00098">
    <property type="entry name" value="alkPPc"/>
    <property type="match status" value="1"/>
</dbReference>
<evidence type="ECO:0000259" key="16">
    <source>
        <dbReference type="SMART" id="SM00382"/>
    </source>
</evidence>
<dbReference type="Gene3D" id="3.40.720.10">
    <property type="entry name" value="Alkaline Phosphatase, subunit A"/>
    <property type="match status" value="1"/>
</dbReference>
<feature type="compositionally biased region" description="Acidic residues" evidence="15">
    <location>
        <begin position="104"/>
        <end position="116"/>
    </location>
</feature>
<feature type="region of interest" description="Disordered" evidence="15">
    <location>
        <begin position="1"/>
        <end position="287"/>
    </location>
</feature>
<evidence type="ECO:0000256" key="3">
    <source>
        <dbReference type="ARBA" id="ARBA00005984"/>
    </source>
</evidence>
<dbReference type="InterPro" id="IPR017850">
    <property type="entry name" value="Alkaline_phosphatase_core_sf"/>
</dbReference>
<evidence type="ECO:0000256" key="1">
    <source>
        <dbReference type="ARBA" id="ARBA00004123"/>
    </source>
</evidence>
<dbReference type="GO" id="GO:0005664">
    <property type="term" value="C:nuclear origin of replication recognition complex"/>
    <property type="evidence" value="ECO:0007669"/>
    <property type="project" value="TreeGrafter"/>
</dbReference>
<feature type="compositionally biased region" description="Polar residues" evidence="15">
    <location>
        <begin position="226"/>
        <end position="236"/>
    </location>
</feature>
<evidence type="ECO:0000256" key="12">
    <source>
        <dbReference type="PIRSR" id="PIRSR601952-2"/>
    </source>
</evidence>
<evidence type="ECO:0000256" key="10">
    <source>
        <dbReference type="ARBA" id="ARBA00023242"/>
    </source>
</evidence>
<dbReference type="Pfam" id="PF00245">
    <property type="entry name" value="Alk_phosphatase"/>
    <property type="match status" value="1"/>
</dbReference>
<dbReference type="InterPro" id="IPR032705">
    <property type="entry name" value="ORC4_C"/>
</dbReference>
<dbReference type="InterPro" id="IPR041664">
    <property type="entry name" value="AAA_16"/>
</dbReference>
<sequence length="1235" mass="133135">MDESPRASKRRKLDAPSTVRKSTRKTRPTYKADGSPKDVAKEGTDVWDDIEGALGGDSPTKQLPSAQKRSTRKTLANGSASTRSRGKSAGRSALKSPVEAPLEAAEENTEEQDLEEAATPSRRPSKRTPLLASARKQKSNVVSSNAGSPIKPGSLRKPRSRAQAEVVLDTEEALVLTTPSSRRKRQSKAQDDEAVPETEDEPPIRQPSASKQSSTRRQANRADNIKPQSKSGTWANNGDRYGEPIAEEEDEDAMSVDGNSVMGSVLDPTEPSPFNKPSSAQKKKPDIPPLLTFIEPGRELDLLKTVVLDRISSKRPVPLVGLDEAYRSVHQLVEHTVTAGEGNSMLLIGARGSGKTALVNKVLTEVSKDNGHEYHVVRLNGFVHTDDKIALREIWRQLGKEMELEEEGGGVGKNYADTLTTLLALLSHPSEHTGEYTDQVAKAVIFIMDEFDLFAQHPRQTLLYNLFDIAQSRKAPIAVLGLTTRIDVANSLEKRVKSRFSHRYVHLSLAKTFTAFQEICKANLLVQPEFLTIEERGILESATKNSRKTTTSASTTLSQWNSSIDALFLSKSFLTTHLAPLFYRSKSIPTTLTTFLLPTASLTTSLAPSSALTPPDAKLALIPHLSTLALTLLIAACRLDIIHDSDTCNFNMAYDEYVTLASKARIQSAAGGNSASGAISKVWTKEVARREWEALVGLGLMIPALLGGGVGSFGMNFDTGCLWGDLIFFQEPPSPHVSGNTQSEWKVHGTSAVPSAPQLGGYAWLQSANGHACERSIVKMQYSIKLLAAGLVAQTGFTWAAPQARNFIYIVPDGYGQASQTMARDYASLQRTGSNASAPIIEPLAGDRLVLGTVRTHSSDSLITDSAASGTAYACGHKTYNDAISVLPSGEPVASVLESAKLAGFKTALVVTSTINHATPAVYSAHVADRDSYEAIASRQIGYNHPFGPVVDILLGGGRCYFKPASDPTSCRSDALDLFGFAREKGYHVMQDRAAFDSFTGGYGAASIPYIGLFNDDQMMYEIDRAKAPKEEPSLLEMSKAALASLDAATVNTTKGYFIMIEASRIDHAGHANDAAAHVHDVLMYNDVLAYAQEWIDAHPDTILMSAADHECGGLTTNGFDPQPLVAVQHSFEHLEDLWSHFNGSDRRAYFEATILPAAGLSGTSQKDIDAMLSASSPWAQMKSLIAKKAGVRGGGVGVGFGWDDGEVEEDERELDCGGGGGEEKGGEEAFALRG</sequence>
<dbReference type="GO" id="GO:0004035">
    <property type="term" value="F:alkaline phosphatase activity"/>
    <property type="evidence" value="ECO:0007669"/>
    <property type="project" value="UniProtKB-EC"/>
</dbReference>
<dbReference type="PANTHER" id="PTHR12087:SF0">
    <property type="entry name" value="ORIGIN RECOGNITION COMPLEX SUBUNIT 4"/>
    <property type="match status" value="1"/>
</dbReference>
<dbReference type="InterPro" id="IPR042085">
    <property type="entry name" value="Ap_crown"/>
</dbReference>
<dbReference type="Pfam" id="PF13191">
    <property type="entry name" value="AAA_16"/>
    <property type="match status" value="1"/>
</dbReference>
<feature type="binding site" evidence="12">
    <location>
        <position position="813"/>
    </location>
    <ligand>
        <name>Mg(2+)</name>
        <dbReference type="ChEBI" id="CHEBI:18420"/>
    </ligand>
</feature>
<feature type="binding site" evidence="12">
    <location>
        <position position="1071"/>
    </location>
    <ligand>
        <name>Zn(2+)</name>
        <dbReference type="ChEBI" id="CHEBI:29105"/>
        <label>2</label>
    </ligand>
</feature>
<dbReference type="EC" id="3.1.3.1" evidence="14"/>
<reference evidence="17 18" key="1">
    <citation type="submission" date="2021-02" db="EMBL/GenBank/DDBJ databases">
        <title>Genome assembly of Pseudopithomyces chartarum.</title>
        <authorList>
            <person name="Jauregui R."/>
            <person name="Singh J."/>
            <person name="Voisey C."/>
        </authorList>
    </citation>
    <scope>NUCLEOTIDE SEQUENCE [LARGE SCALE GENOMIC DNA]</scope>
    <source>
        <strain evidence="17 18">AGR01</strain>
    </source>
</reference>
<feature type="binding site" evidence="12">
    <location>
        <position position="1062"/>
    </location>
    <ligand>
        <name>Mg(2+)</name>
        <dbReference type="ChEBI" id="CHEBI:18420"/>
    </ligand>
</feature>
<feature type="binding site" evidence="12">
    <location>
        <position position="1067"/>
    </location>
    <ligand>
        <name>Zn(2+)</name>
        <dbReference type="ChEBI" id="CHEBI:29105"/>
        <label>2</label>
    </ligand>
</feature>
<dbReference type="CDD" id="cd16012">
    <property type="entry name" value="ALP"/>
    <property type="match status" value="1"/>
</dbReference>
<comment type="caution">
    <text evidence="17">The sequence shown here is derived from an EMBL/GenBank/DDBJ whole genome shotgun (WGS) entry which is preliminary data.</text>
</comment>
<evidence type="ECO:0000256" key="2">
    <source>
        <dbReference type="ARBA" id="ARBA00005334"/>
    </source>
</evidence>
<keyword evidence="8 12" id="KW-0460">Magnesium</keyword>
<keyword evidence="10" id="KW-0539">Nucleus</keyword>
<dbReference type="GO" id="GO:0006270">
    <property type="term" value="P:DNA replication initiation"/>
    <property type="evidence" value="ECO:0007669"/>
    <property type="project" value="TreeGrafter"/>
</dbReference>
<evidence type="ECO:0000256" key="9">
    <source>
        <dbReference type="ARBA" id="ARBA00023125"/>
    </source>
</evidence>
<comment type="subcellular location">
    <subcellularLocation>
        <location evidence="1">Nucleus</location>
    </subcellularLocation>
</comment>
<feature type="domain" description="AAA+ ATPase" evidence="16">
    <location>
        <begin position="341"/>
        <end position="510"/>
    </location>
</feature>
<dbReference type="Pfam" id="PF14629">
    <property type="entry name" value="ORC4_C"/>
    <property type="match status" value="1"/>
</dbReference>
<comment type="similarity">
    <text evidence="2">Belongs to the ORC4 family.</text>
</comment>
<feature type="binding site" evidence="12">
    <location>
        <position position="813"/>
    </location>
    <ligand>
        <name>Zn(2+)</name>
        <dbReference type="ChEBI" id="CHEBI:29105"/>
        <label>2</label>
    </ligand>
</feature>
<dbReference type="GO" id="GO:0003688">
    <property type="term" value="F:DNA replication origin binding"/>
    <property type="evidence" value="ECO:0007669"/>
    <property type="project" value="TreeGrafter"/>
</dbReference>
<feature type="binding site" evidence="12">
    <location>
        <position position="919"/>
    </location>
    <ligand>
        <name>Mg(2+)</name>
        <dbReference type="ChEBI" id="CHEBI:18420"/>
    </ligand>
</feature>
<feature type="compositionally biased region" description="Polar residues" evidence="15">
    <location>
        <begin position="59"/>
        <end position="83"/>
    </location>
</feature>
<feature type="compositionally biased region" description="Acidic residues" evidence="15">
    <location>
        <begin position="1204"/>
        <end position="1214"/>
    </location>
</feature>
<dbReference type="InterPro" id="IPR027417">
    <property type="entry name" value="P-loop_NTPase"/>
</dbReference>
<protein>
    <recommendedName>
        <fullName evidence="14">Alkaline phosphatase</fullName>
        <ecNumber evidence="14">3.1.3.1</ecNumber>
    </recommendedName>
</protein>
<feature type="compositionally biased region" description="Polar residues" evidence="15">
    <location>
        <begin position="207"/>
        <end position="217"/>
    </location>
</feature>
<feature type="region of interest" description="Disordered" evidence="15">
    <location>
        <begin position="1201"/>
        <end position="1235"/>
    </location>
</feature>
<comment type="cofactor">
    <cofactor evidence="12">
        <name>Mg(2+)</name>
        <dbReference type="ChEBI" id="CHEBI:18420"/>
    </cofactor>
    <text evidence="12">Binds 1 Mg(2+) ion.</text>
</comment>
<feature type="binding site" evidence="12">
    <location>
        <position position="1109"/>
    </location>
    <ligand>
        <name>Zn(2+)</name>
        <dbReference type="ChEBI" id="CHEBI:29105"/>
        <label>2</label>
    </ligand>
</feature>
<evidence type="ECO:0000313" key="18">
    <source>
        <dbReference type="Proteomes" id="UP001280581"/>
    </source>
</evidence>
<evidence type="ECO:0000256" key="7">
    <source>
        <dbReference type="ARBA" id="ARBA00022833"/>
    </source>
</evidence>
<keyword evidence="7 12" id="KW-0862">Zinc</keyword>
<feature type="compositionally biased region" description="Basic and acidic residues" evidence="15">
    <location>
        <begin position="34"/>
        <end position="44"/>
    </location>
</feature>
<dbReference type="SMART" id="SM00382">
    <property type="entry name" value="AAA"/>
    <property type="match status" value="1"/>
</dbReference>
<feature type="compositionally biased region" description="Acidic residues" evidence="15">
    <location>
        <begin position="245"/>
        <end position="254"/>
    </location>
</feature>
<evidence type="ECO:0000256" key="13">
    <source>
        <dbReference type="RuleBase" id="RU003946"/>
    </source>
</evidence>
<dbReference type="InterPro" id="IPR018299">
    <property type="entry name" value="Alkaline_phosphatase_AS"/>
</dbReference>
<evidence type="ECO:0000256" key="4">
    <source>
        <dbReference type="ARBA" id="ARBA00022705"/>
    </source>
</evidence>
<keyword evidence="6 14" id="KW-0378">Hydrolase</keyword>
<dbReference type="InterPro" id="IPR003593">
    <property type="entry name" value="AAA+_ATPase"/>
</dbReference>
<keyword evidence="18" id="KW-1185">Reference proteome</keyword>
<dbReference type="GO" id="GO:0046872">
    <property type="term" value="F:metal ion binding"/>
    <property type="evidence" value="ECO:0007669"/>
    <property type="project" value="UniProtKB-KW"/>
</dbReference>
<feature type="compositionally biased region" description="Acidic residues" evidence="15">
    <location>
        <begin position="192"/>
        <end position="201"/>
    </location>
</feature>
<dbReference type="InterPro" id="IPR001952">
    <property type="entry name" value="Alkaline_phosphatase"/>
</dbReference>
<evidence type="ECO:0000256" key="15">
    <source>
        <dbReference type="SAM" id="MobiDB-lite"/>
    </source>
</evidence>
<evidence type="ECO:0000256" key="5">
    <source>
        <dbReference type="ARBA" id="ARBA00022723"/>
    </source>
</evidence>
<evidence type="ECO:0000256" key="11">
    <source>
        <dbReference type="PIRSR" id="PIRSR601952-1"/>
    </source>
</evidence>
<accession>A0AAN6RGK2</accession>
<organism evidence="17 18">
    <name type="scientific">Pseudopithomyces chartarum</name>
    <dbReference type="NCBI Taxonomy" id="1892770"/>
    <lineage>
        <taxon>Eukaryota</taxon>
        <taxon>Fungi</taxon>
        <taxon>Dikarya</taxon>
        <taxon>Ascomycota</taxon>
        <taxon>Pezizomycotina</taxon>
        <taxon>Dothideomycetes</taxon>
        <taxon>Pleosporomycetidae</taxon>
        <taxon>Pleosporales</taxon>
        <taxon>Massarineae</taxon>
        <taxon>Didymosphaeriaceae</taxon>
        <taxon>Pseudopithomyces</taxon>
    </lineage>
</organism>
<comment type="similarity">
    <text evidence="3 13">Belongs to the alkaline phosphatase family.</text>
</comment>
<dbReference type="Proteomes" id="UP001280581">
    <property type="component" value="Unassembled WGS sequence"/>
</dbReference>
<keyword evidence="5 12" id="KW-0479">Metal-binding</keyword>
<dbReference type="PANTHER" id="PTHR12087">
    <property type="entry name" value="ORIGIN RECOGNITION COMPLEX SUBUNIT 4"/>
    <property type="match status" value="1"/>
</dbReference>
<feature type="active site" description="Phosphoserine intermediate" evidence="11">
    <location>
        <position position="866"/>
    </location>
</feature>
<feature type="binding site" evidence="12">
    <location>
        <position position="917"/>
    </location>
    <ligand>
        <name>Mg(2+)</name>
        <dbReference type="ChEBI" id="CHEBI:18420"/>
    </ligand>
</feature>
<feature type="binding site" evidence="12">
    <location>
        <position position="1110"/>
    </location>
    <ligand>
        <name>Zn(2+)</name>
        <dbReference type="ChEBI" id="CHEBI:29105"/>
        <label>2</label>
    </ligand>
</feature>
<keyword evidence="9" id="KW-0238">DNA-binding</keyword>
<proteinExistence type="inferred from homology"/>
<dbReference type="AlphaFoldDB" id="A0AAN6RGK2"/>
<comment type="catalytic activity">
    <reaction evidence="14">
        <text>a phosphate monoester + H2O = an alcohol + phosphate</text>
        <dbReference type="Rhea" id="RHEA:15017"/>
        <dbReference type="ChEBI" id="CHEBI:15377"/>
        <dbReference type="ChEBI" id="CHEBI:30879"/>
        <dbReference type="ChEBI" id="CHEBI:43474"/>
        <dbReference type="ChEBI" id="CHEBI:67140"/>
        <dbReference type="EC" id="3.1.3.1"/>
    </reaction>
</comment>
<evidence type="ECO:0000313" key="17">
    <source>
        <dbReference type="EMBL" id="KAK3209343.1"/>
    </source>
</evidence>
<keyword evidence="4" id="KW-0235">DNA replication</keyword>
<dbReference type="Gene3D" id="1.10.1200.140">
    <property type="entry name" value="Alkaline phosphatase, crown domain"/>
    <property type="match status" value="1"/>
</dbReference>
<name>A0AAN6RGK2_9PLEO</name>
<dbReference type="SUPFAM" id="SSF53649">
    <property type="entry name" value="Alkaline phosphatase-like"/>
    <property type="match status" value="1"/>
</dbReference>
<gene>
    <name evidence="17" type="ORF">GRF29_69g1519158</name>
</gene>